<dbReference type="Gene3D" id="3.90.1150.10">
    <property type="entry name" value="Aspartate Aminotransferase, domain 1"/>
    <property type="match status" value="1"/>
</dbReference>
<sequence length="368" mass="39863">MTGFDVPEGIYLLSHSVGCLPRVAKQALNDHYLSPWSENGGDAWPNWLEHIDTFCDRIAMVINGAGGDVCPQSNLSSGLTKYLLAAFPVSGKKRVLMHGTSFPSMGFVVSALASHGFELVLIDDTANPTDPETWEAALSNNIDIALVSHVYSNTGMCAPVEAISQMCQARNIRCVVDAAQSIGVIPIDVQQWQADVVLGSCVKWLCGGPGAGFMWINPTHIEQLQPVDVGWFSHENPFEFDIRHFAYRHDAKRFWGGTPSVAPYVIAASSVQYLLDAGIENIASHNKALQRTVLASNPALSERINMQALGGTLCLSFSANVTDKLSDALTDIGARFDRRGNALRLSFHIYNSADDAAKVADVLSNATR</sequence>
<evidence type="ECO:0000256" key="1">
    <source>
        <dbReference type="ARBA" id="ARBA00022898"/>
    </source>
</evidence>
<keyword evidence="3" id="KW-0032">Aminotransferase</keyword>
<dbReference type="InterPro" id="IPR000192">
    <property type="entry name" value="Aminotrans_V_dom"/>
</dbReference>
<gene>
    <name evidence="3" type="ORF">OE749_16070</name>
</gene>
<evidence type="ECO:0000313" key="3">
    <source>
        <dbReference type="EMBL" id="MCV2886210.1"/>
    </source>
</evidence>
<dbReference type="Pfam" id="PF00266">
    <property type="entry name" value="Aminotran_5"/>
    <property type="match status" value="1"/>
</dbReference>
<dbReference type="PANTHER" id="PTHR43586">
    <property type="entry name" value="CYSTEINE DESULFURASE"/>
    <property type="match status" value="1"/>
</dbReference>
<dbReference type="EMBL" id="JAOWKX010000009">
    <property type="protein sequence ID" value="MCV2886210.1"/>
    <property type="molecule type" value="Genomic_DNA"/>
</dbReference>
<dbReference type="RefSeq" id="WP_263713497.1">
    <property type="nucleotide sequence ID" value="NZ_JAOWKX010000009.1"/>
</dbReference>
<evidence type="ECO:0000259" key="2">
    <source>
        <dbReference type="Pfam" id="PF00266"/>
    </source>
</evidence>
<feature type="domain" description="Aminotransferase class V" evidence="2">
    <location>
        <begin position="110"/>
        <end position="296"/>
    </location>
</feature>
<keyword evidence="3" id="KW-0808">Transferase</keyword>
<dbReference type="SUPFAM" id="SSF53383">
    <property type="entry name" value="PLP-dependent transferases"/>
    <property type="match status" value="1"/>
</dbReference>
<reference evidence="3 4" key="1">
    <citation type="submission" date="2022-10" db="EMBL/GenBank/DDBJ databases">
        <title>Aestuariibacter sp. AA17 isolated from Montipora capitata coral fragment.</title>
        <authorList>
            <person name="Emsley S.A."/>
            <person name="Pfannmuller K.M."/>
            <person name="Loughran R.M."/>
            <person name="Shlafstein M."/>
            <person name="Papke E."/>
            <person name="Saw J.H."/>
            <person name="Ushijima B."/>
            <person name="Videau P."/>
        </authorList>
    </citation>
    <scope>NUCLEOTIDE SEQUENCE [LARGE SCALE GENOMIC DNA]</scope>
    <source>
        <strain evidence="3 4">AA17</strain>
    </source>
</reference>
<dbReference type="PANTHER" id="PTHR43586:SF4">
    <property type="entry name" value="ISOPENICILLIN N EPIMERASE"/>
    <property type="match status" value="1"/>
</dbReference>
<keyword evidence="1" id="KW-0663">Pyridoxal phosphate</keyword>
<evidence type="ECO:0000313" key="4">
    <source>
        <dbReference type="Proteomes" id="UP001652504"/>
    </source>
</evidence>
<dbReference type="GO" id="GO:0008483">
    <property type="term" value="F:transaminase activity"/>
    <property type="evidence" value="ECO:0007669"/>
    <property type="project" value="UniProtKB-KW"/>
</dbReference>
<accession>A0ABT3AC12</accession>
<dbReference type="Proteomes" id="UP001652504">
    <property type="component" value="Unassembled WGS sequence"/>
</dbReference>
<protein>
    <submittedName>
        <fullName evidence="3">Aminotransferase class V-fold PLP-dependent enzyme</fullName>
    </submittedName>
</protein>
<keyword evidence="4" id="KW-1185">Reference proteome</keyword>
<comment type="caution">
    <text evidence="3">The sequence shown here is derived from an EMBL/GenBank/DDBJ whole genome shotgun (WGS) entry which is preliminary data.</text>
</comment>
<name>A0ABT3AC12_9ALTE</name>
<dbReference type="Gene3D" id="3.40.640.10">
    <property type="entry name" value="Type I PLP-dependent aspartate aminotransferase-like (Major domain)"/>
    <property type="match status" value="1"/>
</dbReference>
<dbReference type="InterPro" id="IPR015424">
    <property type="entry name" value="PyrdxlP-dep_Trfase"/>
</dbReference>
<proteinExistence type="predicted"/>
<dbReference type="InterPro" id="IPR015421">
    <property type="entry name" value="PyrdxlP-dep_Trfase_major"/>
</dbReference>
<dbReference type="InterPro" id="IPR015422">
    <property type="entry name" value="PyrdxlP-dep_Trfase_small"/>
</dbReference>
<organism evidence="3 4">
    <name type="scientific">Fluctibacter corallii</name>
    <dbReference type="NCBI Taxonomy" id="2984329"/>
    <lineage>
        <taxon>Bacteria</taxon>
        <taxon>Pseudomonadati</taxon>
        <taxon>Pseudomonadota</taxon>
        <taxon>Gammaproteobacteria</taxon>
        <taxon>Alteromonadales</taxon>
        <taxon>Alteromonadaceae</taxon>
        <taxon>Fluctibacter</taxon>
    </lineage>
</organism>